<proteinExistence type="predicted"/>
<feature type="domain" description="DUF6922" evidence="1">
    <location>
        <begin position="10"/>
        <end position="57"/>
    </location>
</feature>
<evidence type="ECO:0000313" key="2">
    <source>
        <dbReference type="EMBL" id="OGD89439.1"/>
    </source>
</evidence>
<dbReference type="Proteomes" id="UP000177369">
    <property type="component" value="Unassembled WGS sequence"/>
</dbReference>
<name>A0A1F5GC56_9BACT</name>
<gene>
    <name evidence="2" type="ORF">A3D04_04550</name>
</gene>
<accession>A0A1F5GC56</accession>
<dbReference type="STRING" id="1797714.A3D04_04550"/>
<dbReference type="InterPro" id="IPR053830">
    <property type="entry name" value="DUF6922"/>
</dbReference>
<dbReference type="AlphaFoldDB" id="A0A1F5GC56"/>
<comment type="caution">
    <text evidence="2">The sequence shown here is derived from an EMBL/GenBank/DDBJ whole genome shotgun (WGS) entry which is preliminary data.</text>
</comment>
<evidence type="ECO:0000259" key="1">
    <source>
        <dbReference type="Pfam" id="PF21956"/>
    </source>
</evidence>
<dbReference type="EMBL" id="MFBD01000003">
    <property type="protein sequence ID" value="OGD89439.1"/>
    <property type="molecule type" value="Genomic_DNA"/>
</dbReference>
<dbReference type="Pfam" id="PF21956">
    <property type="entry name" value="DUF6922"/>
    <property type="match status" value="1"/>
</dbReference>
<evidence type="ECO:0000313" key="3">
    <source>
        <dbReference type="Proteomes" id="UP000177369"/>
    </source>
</evidence>
<reference evidence="2 3" key="1">
    <citation type="journal article" date="2016" name="Nat. Commun.">
        <title>Thousands of microbial genomes shed light on interconnected biogeochemical processes in an aquifer system.</title>
        <authorList>
            <person name="Anantharaman K."/>
            <person name="Brown C.T."/>
            <person name="Hug L.A."/>
            <person name="Sharon I."/>
            <person name="Castelle C.J."/>
            <person name="Probst A.J."/>
            <person name="Thomas B.C."/>
            <person name="Singh A."/>
            <person name="Wilkins M.J."/>
            <person name="Karaoz U."/>
            <person name="Brodie E.L."/>
            <person name="Williams K.H."/>
            <person name="Hubbard S.S."/>
            <person name="Banfield J.F."/>
        </authorList>
    </citation>
    <scope>NUCLEOTIDE SEQUENCE [LARGE SCALE GENOMIC DNA]</scope>
</reference>
<protein>
    <recommendedName>
        <fullName evidence="1">DUF6922 domain-containing protein</fullName>
    </recommendedName>
</protein>
<organism evidence="2 3">
    <name type="scientific">Candidatus Curtissbacteria bacterium RIFCSPHIGHO2_02_FULL_40_16b</name>
    <dbReference type="NCBI Taxonomy" id="1797714"/>
    <lineage>
        <taxon>Bacteria</taxon>
        <taxon>Candidatus Curtissiibacteriota</taxon>
    </lineage>
</organism>
<sequence length="76" mass="9079">MNKLPKTVTKYFWGDNLKDLNWKDHKGYITKTILEKGDSGAIKWLVAKTGKNYIKKIARERKLEPKSKNFWRFYLS</sequence>